<feature type="region of interest" description="Disordered" evidence="1">
    <location>
        <begin position="36"/>
        <end position="80"/>
    </location>
</feature>
<sequence>MSSENSENATVLPPISSISSSLPLTSTIMNNQRILSANTLPSSTPAKQITSTNLSQSPEMQSNSTSLRKPLPSYSSSLSKLLNNDVHESDQFGHQPEVKMSSQETPQSQQQQQHVSYPEDKAKAELKPEASMPHFSNSVQNLVAEQKDDNIPTTHNSNGDKNCPFHFQQEQHRRKTSSEDSQPSPKSFSEKLIAHTDIEQIRQLTARNRQQMDVKFLSPSTIQSRNFPQNTANTDEEKITATRQVSDNTLVPDVEN</sequence>
<reference evidence="2" key="1">
    <citation type="submission" date="2023-04" db="EMBL/GenBank/DDBJ databases">
        <title>Candida boidinii NBRC 10035.</title>
        <authorList>
            <person name="Ichikawa N."/>
            <person name="Sato H."/>
            <person name="Tonouchi N."/>
        </authorList>
    </citation>
    <scope>NUCLEOTIDE SEQUENCE</scope>
    <source>
        <strain evidence="2">NBRC 10035</strain>
    </source>
</reference>
<feature type="region of interest" description="Disordered" evidence="1">
    <location>
        <begin position="149"/>
        <end position="194"/>
    </location>
</feature>
<evidence type="ECO:0000313" key="2">
    <source>
        <dbReference type="EMBL" id="GME67801.1"/>
    </source>
</evidence>
<comment type="caution">
    <text evidence="2">The sequence shown here is derived from an EMBL/GenBank/DDBJ whole genome shotgun (WGS) entry which is preliminary data.</text>
</comment>
<feature type="region of interest" description="Disordered" evidence="1">
    <location>
        <begin position="215"/>
        <end position="256"/>
    </location>
</feature>
<feature type="compositionally biased region" description="Basic and acidic residues" evidence="1">
    <location>
        <begin position="117"/>
        <end position="127"/>
    </location>
</feature>
<evidence type="ECO:0000256" key="1">
    <source>
        <dbReference type="SAM" id="MobiDB-lite"/>
    </source>
</evidence>
<dbReference type="Proteomes" id="UP001165120">
    <property type="component" value="Unassembled WGS sequence"/>
</dbReference>
<feature type="compositionally biased region" description="Low complexity" evidence="1">
    <location>
        <begin position="66"/>
        <end position="80"/>
    </location>
</feature>
<dbReference type="AlphaFoldDB" id="A0A9W6SWX2"/>
<name>A0A9W6SWX2_CANBO</name>
<feature type="compositionally biased region" description="Polar residues" evidence="1">
    <location>
        <begin position="218"/>
        <end position="233"/>
    </location>
</feature>
<feature type="region of interest" description="Disordered" evidence="1">
    <location>
        <begin position="95"/>
        <end position="127"/>
    </location>
</feature>
<feature type="compositionally biased region" description="Polar residues" evidence="1">
    <location>
        <begin position="36"/>
        <end position="65"/>
    </location>
</feature>
<feature type="region of interest" description="Disordered" evidence="1">
    <location>
        <begin position="1"/>
        <end position="22"/>
    </location>
</feature>
<keyword evidence="3" id="KW-1185">Reference proteome</keyword>
<feature type="compositionally biased region" description="Low complexity" evidence="1">
    <location>
        <begin position="101"/>
        <end position="113"/>
    </location>
</feature>
<protein>
    <submittedName>
        <fullName evidence="2">Unnamed protein product</fullName>
    </submittedName>
</protein>
<feature type="compositionally biased region" description="Polar residues" evidence="1">
    <location>
        <begin position="151"/>
        <end position="160"/>
    </location>
</feature>
<evidence type="ECO:0000313" key="3">
    <source>
        <dbReference type="Proteomes" id="UP001165120"/>
    </source>
</evidence>
<dbReference type="EMBL" id="BSXN01000255">
    <property type="protein sequence ID" value="GME67801.1"/>
    <property type="molecule type" value="Genomic_DNA"/>
</dbReference>
<organism evidence="2 3">
    <name type="scientific">Candida boidinii</name>
    <name type="common">Yeast</name>
    <dbReference type="NCBI Taxonomy" id="5477"/>
    <lineage>
        <taxon>Eukaryota</taxon>
        <taxon>Fungi</taxon>
        <taxon>Dikarya</taxon>
        <taxon>Ascomycota</taxon>
        <taxon>Saccharomycotina</taxon>
        <taxon>Pichiomycetes</taxon>
        <taxon>Pichiales</taxon>
        <taxon>Pichiaceae</taxon>
        <taxon>Ogataea</taxon>
        <taxon>Ogataea/Candida clade</taxon>
    </lineage>
</organism>
<proteinExistence type="predicted"/>
<accession>A0A9W6SWX2</accession>
<gene>
    <name evidence="2" type="ORF">Cboi02_000116400</name>
</gene>
<feature type="compositionally biased region" description="Low complexity" evidence="1">
    <location>
        <begin position="12"/>
        <end position="22"/>
    </location>
</feature>